<reference evidence="15" key="1">
    <citation type="submission" date="2020-03" db="EMBL/GenBank/DDBJ databases">
        <title>Complete genome sequence of sulfur-oxidizing bacterium skT11.</title>
        <authorList>
            <person name="Kanda M."/>
            <person name="Kojima H."/>
            <person name="Fukui M."/>
        </authorList>
    </citation>
    <scope>NUCLEOTIDE SEQUENCE [LARGE SCALE GENOMIC DNA]</scope>
    <source>
        <strain evidence="15">skT11</strain>
    </source>
</reference>
<dbReference type="GO" id="GO:0009244">
    <property type="term" value="P:lipopolysaccharide core region biosynthetic process"/>
    <property type="evidence" value="ECO:0007669"/>
    <property type="project" value="InterPro"/>
</dbReference>
<dbReference type="NCBIfam" id="TIGR02193">
    <property type="entry name" value="heptsyl_trn_I"/>
    <property type="match status" value="1"/>
</dbReference>
<keyword evidence="8" id="KW-0472">Membrane</keyword>
<evidence type="ECO:0000256" key="12">
    <source>
        <dbReference type="ARBA" id="ARBA00044330"/>
    </source>
</evidence>
<dbReference type="AlphaFoldDB" id="A0A6F8V7X3"/>
<keyword evidence="5" id="KW-0328">Glycosyltransferase</keyword>
<evidence type="ECO:0000256" key="9">
    <source>
        <dbReference type="ARBA" id="ARBA00043995"/>
    </source>
</evidence>
<dbReference type="SUPFAM" id="SSF53756">
    <property type="entry name" value="UDP-Glycosyltransferase/glycogen phosphorylase"/>
    <property type="match status" value="1"/>
</dbReference>
<protein>
    <recommendedName>
        <fullName evidence="11">Lipopolysaccharide heptosyltransferase 1</fullName>
        <ecNumber evidence="10">2.4.99.23</ecNumber>
    </recommendedName>
    <alternativeName>
        <fullName evidence="12">ADP-heptose:lipopolysaccharide heptosyltransferase I</fullName>
    </alternativeName>
</protein>
<dbReference type="GO" id="GO:0005829">
    <property type="term" value="C:cytosol"/>
    <property type="evidence" value="ECO:0007669"/>
    <property type="project" value="TreeGrafter"/>
</dbReference>
<keyword evidence="6 14" id="KW-0808">Transferase</keyword>
<evidence type="ECO:0000256" key="1">
    <source>
        <dbReference type="ARBA" id="ARBA00004515"/>
    </source>
</evidence>
<dbReference type="Gene3D" id="3.40.50.2000">
    <property type="entry name" value="Glycogen Phosphorylase B"/>
    <property type="match status" value="2"/>
</dbReference>
<dbReference type="InterPro" id="IPR051199">
    <property type="entry name" value="LPS_LOS_Heptosyltrfase"/>
</dbReference>
<dbReference type="EC" id="2.4.99.23" evidence="10"/>
<comment type="similarity">
    <text evidence="9">Belongs to the glycosyltransferase 9 family.</text>
</comment>
<organism evidence="14 15">
    <name type="scientific">Sulfurimicrobium lacus</name>
    <dbReference type="NCBI Taxonomy" id="2715678"/>
    <lineage>
        <taxon>Bacteria</taxon>
        <taxon>Pseudomonadati</taxon>
        <taxon>Pseudomonadota</taxon>
        <taxon>Betaproteobacteria</taxon>
        <taxon>Nitrosomonadales</taxon>
        <taxon>Sulfuricellaceae</taxon>
        <taxon>Sulfurimicrobium</taxon>
    </lineage>
</organism>
<sequence length="319" mass="34309">MLKILLVKTSSLGDVIHQLPAITDIRTHFPDARIDWVVEENFVELPALHPGVSRVIPVAVRRWRRALLNPATWREMAAFRQALQSLRYDMVLDSQGLVKSAAITLLAPGPHCGYDRASAREAIAALAYDKTIAIPKNLHAVERNRRLAGRALGYEPDTPVDYGVATPQTELSWLSSQPYAVLLHATSRADKEWPEADWLLLAAHLHASGMSCILPWGSSQEKERSERLAAQMANALVAPRLNLTQAAALLGNARAVVGVDTGLTHLAAALKVPVVALYCASEPGLTGVYTAGPGVNLGQAGRIPNPEEVIAALSGVMAA</sequence>
<dbReference type="Proteomes" id="UP000502260">
    <property type="component" value="Chromosome"/>
</dbReference>
<keyword evidence="15" id="KW-1185">Reference proteome</keyword>
<evidence type="ECO:0000256" key="5">
    <source>
        <dbReference type="ARBA" id="ARBA00022676"/>
    </source>
</evidence>
<evidence type="ECO:0000256" key="7">
    <source>
        <dbReference type="ARBA" id="ARBA00022985"/>
    </source>
</evidence>
<dbReference type="Pfam" id="PF01075">
    <property type="entry name" value="Glyco_transf_9"/>
    <property type="match status" value="1"/>
</dbReference>
<accession>A0A6F8V7X3</accession>
<dbReference type="GO" id="GO:0008713">
    <property type="term" value="F:ADP-heptose-lipopolysaccharide heptosyltransferase activity"/>
    <property type="evidence" value="ECO:0007669"/>
    <property type="project" value="TreeGrafter"/>
</dbReference>
<evidence type="ECO:0000256" key="4">
    <source>
        <dbReference type="ARBA" id="ARBA00022519"/>
    </source>
</evidence>
<keyword evidence="7" id="KW-0448">Lipopolysaccharide biosynthesis</keyword>
<evidence type="ECO:0000256" key="13">
    <source>
        <dbReference type="ARBA" id="ARBA00049201"/>
    </source>
</evidence>
<keyword evidence="3" id="KW-1003">Cell membrane</keyword>
<name>A0A6F8V7X3_9PROT</name>
<dbReference type="PANTHER" id="PTHR30160">
    <property type="entry name" value="TETRAACYLDISACCHARIDE 4'-KINASE-RELATED"/>
    <property type="match status" value="1"/>
</dbReference>
<evidence type="ECO:0000313" key="15">
    <source>
        <dbReference type="Proteomes" id="UP000502260"/>
    </source>
</evidence>
<dbReference type="GO" id="GO:0005886">
    <property type="term" value="C:plasma membrane"/>
    <property type="evidence" value="ECO:0007669"/>
    <property type="project" value="UniProtKB-SubCell"/>
</dbReference>
<dbReference type="EMBL" id="AP022853">
    <property type="protein sequence ID" value="BCB25217.1"/>
    <property type="molecule type" value="Genomic_DNA"/>
</dbReference>
<dbReference type="InterPro" id="IPR002201">
    <property type="entry name" value="Glyco_trans_9"/>
</dbReference>
<keyword evidence="4" id="KW-0997">Cell inner membrane</keyword>
<comment type="catalytic activity">
    <reaction evidence="13">
        <text>an alpha-Kdo-(2-&gt;4)-alpha-Kdo-(2-&gt;6)-lipid A + ADP-L-glycero-beta-D-manno-heptose = an L-alpha-D-Hep-(1-&gt;5)-[alpha-Kdo-(2-&gt;4)]-alpha-Kdo-(2-&gt;6)-lipid A + ADP + H(+)</text>
        <dbReference type="Rhea" id="RHEA:74067"/>
        <dbReference type="ChEBI" id="CHEBI:15378"/>
        <dbReference type="ChEBI" id="CHEBI:61506"/>
        <dbReference type="ChEBI" id="CHEBI:176431"/>
        <dbReference type="ChEBI" id="CHEBI:193068"/>
        <dbReference type="ChEBI" id="CHEBI:456216"/>
        <dbReference type="EC" id="2.4.99.23"/>
    </reaction>
</comment>
<evidence type="ECO:0000256" key="10">
    <source>
        <dbReference type="ARBA" id="ARBA00044041"/>
    </source>
</evidence>
<evidence type="ECO:0000256" key="11">
    <source>
        <dbReference type="ARBA" id="ARBA00044190"/>
    </source>
</evidence>
<gene>
    <name evidence="14" type="ORF">SKTS_01030</name>
</gene>
<dbReference type="RefSeq" id="WP_173058795.1">
    <property type="nucleotide sequence ID" value="NZ_AP022853.1"/>
</dbReference>
<evidence type="ECO:0000256" key="6">
    <source>
        <dbReference type="ARBA" id="ARBA00022679"/>
    </source>
</evidence>
<dbReference type="KEGG" id="slac:SKTS_01030"/>
<dbReference type="InterPro" id="IPR011908">
    <property type="entry name" value="LipoPS_heptosylTferase-I"/>
</dbReference>
<evidence type="ECO:0000256" key="2">
    <source>
        <dbReference type="ARBA" id="ARBA00004713"/>
    </source>
</evidence>
<evidence type="ECO:0000256" key="3">
    <source>
        <dbReference type="ARBA" id="ARBA00022475"/>
    </source>
</evidence>
<dbReference type="PANTHER" id="PTHR30160:SF19">
    <property type="entry name" value="LIPOPOLYSACCHARIDE HEPTOSYLTRANSFERASE 1"/>
    <property type="match status" value="1"/>
</dbReference>
<comment type="pathway">
    <text evidence="2">Bacterial outer membrane biogenesis; LPS core biosynthesis.</text>
</comment>
<comment type="subcellular location">
    <subcellularLocation>
        <location evidence="1">Cell inner membrane</location>
        <topology evidence="1">Peripheral membrane protein</topology>
        <orientation evidence="1">Cytoplasmic side</orientation>
    </subcellularLocation>
</comment>
<dbReference type="CDD" id="cd03789">
    <property type="entry name" value="GT9_LPS_heptosyltransferase"/>
    <property type="match status" value="1"/>
</dbReference>
<evidence type="ECO:0000313" key="14">
    <source>
        <dbReference type="EMBL" id="BCB25217.1"/>
    </source>
</evidence>
<proteinExistence type="inferred from homology"/>
<evidence type="ECO:0000256" key="8">
    <source>
        <dbReference type="ARBA" id="ARBA00023136"/>
    </source>
</evidence>